<organism evidence="3 4">
    <name type="scientific">Anaerolinea thermophila (strain DSM 14523 / JCM 11388 / NBRC 100420 / UNI-1)</name>
    <dbReference type="NCBI Taxonomy" id="926569"/>
    <lineage>
        <taxon>Bacteria</taxon>
        <taxon>Bacillati</taxon>
        <taxon>Chloroflexota</taxon>
        <taxon>Anaerolineae</taxon>
        <taxon>Anaerolineales</taxon>
        <taxon>Anaerolineaceae</taxon>
        <taxon>Anaerolinea</taxon>
    </lineage>
</organism>
<dbReference type="Proteomes" id="UP000008922">
    <property type="component" value="Chromosome"/>
</dbReference>
<evidence type="ECO:0000313" key="4">
    <source>
        <dbReference type="Proteomes" id="UP000008922"/>
    </source>
</evidence>
<proteinExistence type="inferred from homology"/>
<protein>
    <recommendedName>
        <fullName evidence="2">GIY-YIG domain-containing protein</fullName>
    </recommendedName>
</protein>
<dbReference type="KEGG" id="atm:ANT_00650"/>
<dbReference type="PANTHER" id="PTHR34477:SF1">
    <property type="entry name" value="UPF0213 PROTEIN YHBQ"/>
    <property type="match status" value="1"/>
</dbReference>
<dbReference type="InterPro" id="IPR035901">
    <property type="entry name" value="GIY-YIG_endonuc_sf"/>
</dbReference>
<evidence type="ECO:0000259" key="2">
    <source>
        <dbReference type="PROSITE" id="PS50164"/>
    </source>
</evidence>
<feature type="domain" description="GIY-YIG" evidence="2">
    <location>
        <begin position="2"/>
        <end position="77"/>
    </location>
</feature>
<dbReference type="SUPFAM" id="SSF82771">
    <property type="entry name" value="GIY-YIG endonuclease"/>
    <property type="match status" value="1"/>
</dbReference>
<evidence type="ECO:0000256" key="1">
    <source>
        <dbReference type="ARBA" id="ARBA00007435"/>
    </source>
</evidence>
<comment type="similarity">
    <text evidence="1">Belongs to the UPF0213 family.</text>
</comment>
<dbReference type="eggNOG" id="COG2827">
    <property type="taxonomic scope" value="Bacteria"/>
</dbReference>
<accession>E8MYF4</accession>
<evidence type="ECO:0000313" key="3">
    <source>
        <dbReference type="EMBL" id="BAJ62099.1"/>
    </source>
</evidence>
<dbReference type="EMBL" id="AP012029">
    <property type="protein sequence ID" value="BAJ62099.1"/>
    <property type="molecule type" value="Genomic_DNA"/>
</dbReference>
<dbReference type="CDD" id="cd10456">
    <property type="entry name" value="GIY-YIG_UPF0213"/>
    <property type="match status" value="1"/>
</dbReference>
<keyword evidence="4" id="KW-1185">Reference proteome</keyword>
<dbReference type="InParanoid" id="E8MYF4"/>
<reference evidence="3 4" key="1">
    <citation type="submission" date="2010-12" db="EMBL/GenBank/DDBJ databases">
        <title>Whole genome sequence of Anaerolinea thermophila UNI-1.</title>
        <authorList>
            <person name="Narita-Yamada S."/>
            <person name="Kishi E."/>
            <person name="Watanabe Y."/>
            <person name="Takasaki K."/>
            <person name="Ankai A."/>
            <person name="Oguchi A."/>
            <person name="Fukui S."/>
            <person name="Takahashi M."/>
            <person name="Yashiro I."/>
            <person name="Hosoyama A."/>
            <person name="Sekiguchi Y."/>
            <person name="Hanada S."/>
            <person name="Fujita N."/>
        </authorList>
    </citation>
    <scope>NUCLEOTIDE SEQUENCE [LARGE SCALE GENOMIC DNA]</scope>
    <source>
        <strain evidence="4">DSM 14523 / JCM 11388 / NBRC 100420 / UNI-1</strain>
    </source>
</reference>
<dbReference type="AlphaFoldDB" id="E8MYF4"/>
<dbReference type="FunCoup" id="E8MYF4">
    <property type="interactions" value="51"/>
</dbReference>
<dbReference type="OrthoDB" id="9807770at2"/>
<dbReference type="InterPro" id="IPR050190">
    <property type="entry name" value="UPF0213_domain"/>
</dbReference>
<gene>
    <name evidence="3" type="ordered locus">ANT_00650</name>
</gene>
<dbReference type="PANTHER" id="PTHR34477">
    <property type="entry name" value="UPF0213 PROTEIN YHBQ"/>
    <property type="match status" value="1"/>
</dbReference>
<dbReference type="PROSITE" id="PS50164">
    <property type="entry name" value="GIY_YIG"/>
    <property type="match status" value="1"/>
</dbReference>
<dbReference type="Gene3D" id="3.40.1440.10">
    <property type="entry name" value="GIY-YIG endonuclease"/>
    <property type="match status" value="1"/>
</dbReference>
<dbReference type="HOGENOM" id="CLU_135650_0_3_0"/>
<dbReference type="RefSeq" id="WP_013558497.1">
    <property type="nucleotide sequence ID" value="NC_014960.1"/>
</dbReference>
<sequence length="88" mass="10226">MSACYCYLLECADGTYYTGWTTDPQRRARQHNAGRGARYTRTRLPVRLAYIEPQPDRATAMRRERQIKRLSHAQKQALCASFVNLSEE</sequence>
<dbReference type="Pfam" id="PF01541">
    <property type="entry name" value="GIY-YIG"/>
    <property type="match status" value="1"/>
</dbReference>
<dbReference type="STRING" id="926569.ANT_00650"/>
<name>E8MYF4_ANATU</name>
<dbReference type="InterPro" id="IPR000305">
    <property type="entry name" value="GIY-YIG_endonuc"/>
</dbReference>